<dbReference type="Proteomes" id="UP000183138">
    <property type="component" value="Unassembled WGS sequence"/>
</dbReference>
<accession>A0A1J5TRJ5</accession>
<comment type="caution">
    <text evidence="1">The sequence shown here is derived from an EMBL/GenBank/DDBJ whole genome shotgun (WGS) entry which is preliminary data.</text>
</comment>
<sequence length="495" mass="56202">MKKRKARLRGTKTAGKFEQKKLLERMEEVLENPRLLLPKTNKNDIGGKIYDKVHEDMLIAKEQYKNPPSFISSIFGKKPKDPLSKAYAASLSILDSGAPVMAVARFPHGEVNYVMRGYGVSKEKLIGIQNHHHRLWSRFAHLDYVKKYKLFIYSLEKGLVCTGDVPKYPKELWDEVTSRLKIGDKQLNSNCLKIKCKSLKNEANISNRKMRKSKENSYSHFLKDQISVDPDSDFEIDLLTFLSPLVSEIDSEIIKEYQKGMITDSKFLENAIAFQKDSIINGESIPGQHFVVANEILDKGALVSKLCVSKIDEAIVEDLLAEFPDSLILEQGTLAYFTEKLWEDYGSALANKISNNSANSYNGNNSLEILRKLYDQIIKESLTSDYPRFSSLGESLKMLDKVIKMVKIGEKNKAIKYIDDFNSNNNITKSVSWAVLNCLNSTSSRAWKYGKEEKSLGETLSKQMQLLLDSTPENYKERFESISESIGLGNKLEVI</sequence>
<dbReference type="EMBL" id="MIYY01000003">
    <property type="protein sequence ID" value="OIR23562.1"/>
    <property type="molecule type" value="Genomic_DNA"/>
</dbReference>
<reference evidence="1 2" key="1">
    <citation type="submission" date="2016-08" db="EMBL/GenBank/DDBJ databases">
        <title>New Insights into Marine Group III Euryarchaeota, from dark to light.</title>
        <authorList>
            <person name="Haro-Moreno J.M."/>
            <person name="Rodriguez-Valera F."/>
            <person name="Lopez-Garcia P."/>
            <person name="Moreira D."/>
            <person name="Martin-Cuadrado A.B."/>
        </authorList>
    </citation>
    <scope>NUCLEOTIDE SEQUENCE [LARGE SCALE GENOMIC DNA]</scope>
    <source>
        <strain evidence="1">CG-Epi3</strain>
    </source>
</reference>
<proteinExistence type="predicted"/>
<organism evidence="1 2">
    <name type="scientific">Marine Group III euryarchaeote CG-Epi3</name>
    <dbReference type="NCBI Taxonomy" id="1888997"/>
    <lineage>
        <taxon>Archaea</taxon>
        <taxon>Methanobacteriati</taxon>
        <taxon>Thermoplasmatota</taxon>
        <taxon>Thermoplasmata</taxon>
        <taxon>Candidatus Thermoprofundales</taxon>
    </lineage>
</organism>
<gene>
    <name evidence="1" type="ORF">BEU00_02010</name>
</gene>
<dbReference type="AlphaFoldDB" id="A0A1J5TRJ5"/>
<evidence type="ECO:0000313" key="2">
    <source>
        <dbReference type="Proteomes" id="UP000183138"/>
    </source>
</evidence>
<evidence type="ECO:0000313" key="1">
    <source>
        <dbReference type="EMBL" id="OIR23562.1"/>
    </source>
</evidence>
<protein>
    <submittedName>
        <fullName evidence="1">Uncharacterized protein</fullName>
    </submittedName>
</protein>
<name>A0A1J5TRJ5_9ARCH</name>